<feature type="domain" description="HIT" evidence="3">
    <location>
        <begin position="4"/>
        <end position="104"/>
    </location>
</feature>
<organism evidence="4 5">
    <name type="scientific">Candidatus Falkowbacteria bacterium RIFOXYA2_FULL_47_19</name>
    <dbReference type="NCBI Taxonomy" id="1797994"/>
    <lineage>
        <taxon>Bacteria</taxon>
        <taxon>Candidatus Falkowiibacteriota</taxon>
    </lineage>
</organism>
<reference evidence="4 5" key="1">
    <citation type="journal article" date="2016" name="Nat. Commun.">
        <title>Thousands of microbial genomes shed light on interconnected biogeochemical processes in an aquifer system.</title>
        <authorList>
            <person name="Anantharaman K."/>
            <person name="Brown C.T."/>
            <person name="Hug L.A."/>
            <person name="Sharon I."/>
            <person name="Castelle C.J."/>
            <person name="Probst A.J."/>
            <person name="Thomas B.C."/>
            <person name="Singh A."/>
            <person name="Wilkins M.J."/>
            <person name="Karaoz U."/>
            <person name="Brodie E.L."/>
            <person name="Williams K.H."/>
            <person name="Hubbard S.S."/>
            <person name="Banfield J.F."/>
        </authorList>
    </citation>
    <scope>NUCLEOTIDE SEQUENCE [LARGE SCALE GENOMIC DNA]</scope>
</reference>
<dbReference type="SUPFAM" id="SSF54197">
    <property type="entry name" value="HIT-like"/>
    <property type="match status" value="1"/>
</dbReference>
<proteinExistence type="predicted"/>
<evidence type="ECO:0000313" key="5">
    <source>
        <dbReference type="Proteomes" id="UP000178367"/>
    </source>
</evidence>
<name>A0A1F5SLE1_9BACT</name>
<evidence type="ECO:0000259" key="3">
    <source>
        <dbReference type="PROSITE" id="PS51084"/>
    </source>
</evidence>
<dbReference type="STRING" id="1797994.A2227_04245"/>
<comment type="caution">
    <text evidence="4">The sequence shown here is derived from an EMBL/GenBank/DDBJ whole genome shotgun (WGS) entry which is preliminary data.</text>
</comment>
<comment type="caution">
    <text evidence="2">Lacks conserved residue(s) required for the propagation of feature annotation.</text>
</comment>
<dbReference type="GO" id="GO:0003824">
    <property type="term" value="F:catalytic activity"/>
    <property type="evidence" value="ECO:0007669"/>
    <property type="project" value="InterPro"/>
</dbReference>
<dbReference type="Proteomes" id="UP000178367">
    <property type="component" value="Unassembled WGS sequence"/>
</dbReference>
<sequence>MECVFCKIAAGEIPCHKVFEDDGFLAFLDITPRNPGHVLVIPKKHYRWVWDVPDIGAYFTAVGKIANALRRAMGTEWVVSAVFGEEVVHAHVWLVPRFSGDGHGGSLDPGNVKKISADEMKEIAEKIRERL</sequence>
<dbReference type="PRINTS" id="PR00332">
    <property type="entry name" value="HISTRIAD"/>
</dbReference>
<dbReference type="InterPro" id="IPR036265">
    <property type="entry name" value="HIT-like_sf"/>
</dbReference>
<evidence type="ECO:0000256" key="1">
    <source>
        <dbReference type="PIRSR" id="PIRSR601310-1"/>
    </source>
</evidence>
<dbReference type="EMBL" id="MFGB01000010">
    <property type="protein sequence ID" value="OGF27071.1"/>
    <property type="molecule type" value="Genomic_DNA"/>
</dbReference>
<dbReference type="InterPro" id="IPR011146">
    <property type="entry name" value="HIT-like"/>
</dbReference>
<dbReference type="PANTHER" id="PTHR46648">
    <property type="entry name" value="HIT FAMILY PROTEIN 1"/>
    <property type="match status" value="1"/>
</dbReference>
<dbReference type="Pfam" id="PF01230">
    <property type="entry name" value="HIT"/>
    <property type="match status" value="1"/>
</dbReference>
<evidence type="ECO:0000313" key="4">
    <source>
        <dbReference type="EMBL" id="OGF27071.1"/>
    </source>
</evidence>
<dbReference type="InterPro" id="IPR001310">
    <property type="entry name" value="Histidine_triad_HIT"/>
</dbReference>
<evidence type="ECO:0000256" key="2">
    <source>
        <dbReference type="PROSITE-ProRule" id="PRU00464"/>
    </source>
</evidence>
<gene>
    <name evidence="4" type="ORF">A2227_04245</name>
</gene>
<dbReference type="PANTHER" id="PTHR46648:SF1">
    <property type="entry name" value="ADENOSINE 5'-MONOPHOSPHORAMIDASE HNT1"/>
    <property type="match status" value="1"/>
</dbReference>
<accession>A0A1F5SLE1</accession>
<dbReference type="AlphaFoldDB" id="A0A1F5SLE1"/>
<dbReference type="Gene3D" id="3.30.428.10">
    <property type="entry name" value="HIT-like"/>
    <property type="match status" value="1"/>
</dbReference>
<dbReference type="PROSITE" id="PS51084">
    <property type="entry name" value="HIT_2"/>
    <property type="match status" value="1"/>
</dbReference>
<feature type="active site" description="Tele-AMP-histidine intermediate" evidence="1">
    <location>
        <position position="91"/>
    </location>
</feature>
<protein>
    <recommendedName>
        <fullName evidence="3">HIT domain-containing protein</fullName>
    </recommendedName>
</protein>
<dbReference type="GO" id="GO:0009117">
    <property type="term" value="P:nucleotide metabolic process"/>
    <property type="evidence" value="ECO:0007669"/>
    <property type="project" value="TreeGrafter"/>
</dbReference>